<name>C1GWR4_PARBA</name>
<dbReference type="HOGENOM" id="CLU_2146627_0_0_1"/>
<dbReference type="VEuPathDB" id="FungiDB:PAAG_02959"/>
<dbReference type="Proteomes" id="UP000002059">
    <property type="component" value="Partially assembled WGS sequence"/>
</dbReference>
<dbReference type="EMBL" id="KN293997">
    <property type="protein sequence ID" value="EEH40983.2"/>
    <property type="molecule type" value="Genomic_DNA"/>
</dbReference>
<dbReference type="KEGG" id="pbl:PAAG_02959"/>
<dbReference type="RefSeq" id="XP_002795483.2">
    <property type="nucleotide sequence ID" value="XM_002795437.2"/>
</dbReference>
<evidence type="ECO:0000313" key="1">
    <source>
        <dbReference type="EMBL" id="EEH40983.2"/>
    </source>
</evidence>
<dbReference type="GeneID" id="9098541"/>
<evidence type="ECO:0000313" key="2">
    <source>
        <dbReference type="Proteomes" id="UP000002059"/>
    </source>
</evidence>
<protein>
    <submittedName>
        <fullName evidence="1">Uncharacterized protein</fullName>
    </submittedName>
</protein>
<keyword evidence="2" id="KW-1185">Reference proteome</keyword>
<accession>C1GWR4</accession>
<proteinExistence type="predicted"/>
<sequence length="112" mass="12443">MVLKIAGTEPLRILSQCQRGFPVLHSIDYDLADKSQLYLTTNYPYVEFPPVMKPSLRRIKSLTCNGFQSECTAPTGIRACIDLLSVVLPTGLVSYILTIRSQSDAMTNISVF</sequence>
<organism evidence="1 2">
    <name type="scientific">Paracoccidioides lutzii (strain ATCC MYA-826 / Pb01)</name>
    <name type="common">Paracoccidioides brasiliensis</name>
    <dbReference type="NCBI Taxonomy" id="502779"/>
    <lineage>
        <taxon>Eukaryota</taxon>
        <taxon>Fungi</taxon>
        <taxon>Dikarya</taxon>
        <taxon>Ascomycota</taxon>
        <taxon>Pezizomycotina</taxon>
        <taxon>Eurotiomycetes</taxon>
        <taxon>Eurotiomycetidae</taxon>
        <taxon>Onygenales</taxon>
        <taxon>Ajellomycetaceae</taxon>
        <taxon>Paracoccidioides</taxon>
    </lineage>
</organism>
<dbReference type="AlphaFoldDB" id="C1GWR4"/>
<reference evidence="1 2" key="1">
    <citation type="journal article" date="2011" name="PLoS Genet.">
        <title>Comparative genomic analysis of human fungal pathogens causing paracoccidioidomycosis.</title>
        <authorList>
            <person name="Desjardins C.A."/>
            <person name="Champion M.D."/>
            <person name="Holder J.W."/>
            <person name="Muszewska A."/>
            <person name="Goldberg J."/>
            <person name="Bailao A.M."/>
            <person name="Brigido M.M."/>
            <person name="Ferreira M.E."/>
            <person name="Garcia A.M."/>
            <person name="Grynberg M."/>
            <person name="Gujja S."/>
            <person name="Heiman D.I."/>
            <person name="Henn M.R."/>
            <person name="Kodira C.D."/>
            <person name="Leon-Narvaez H."/>
            <person name="Longo L.V."/>
            <person name="Ma L.J."/>
            <person name="Malavazi I."/>
            <person name="Matsuo A.L."/>
            <person name="Morais F.V."/>
            <person name="Pereira M."/>
            <person name="Rodriguez-Brito S."/>
            <person name="Sakthikumar S."/>
            <person name="Salem-Izacc S.M."/>
            <person name="Sykes S.M."/>
            <person name="Teixeira M.M."/>
            <person name="Vallejo M.C."/>
            <person name="Walter M.E."/>
            <person name="Yandava C."/>
            <person name="Young S."/>
            <person name="Zeng Q."/>
            <person name="Zucker J."/>
            <person name="Felipe M.S."/>
            <person name="Goldman G.H."/>
            <person name="Haas B.J."/>
            <person name="McEwen J.G."/>
            <person name="Nino-Vega G."/>
            <person name="Puccia R."/>
            <person name="San-Blas G."/>
            <person name="Soares C.M."/>
            <person name="Birren B.W."/>
            <person name="Cuomo C.A."/>
        </authorList>
    </citation>
    <scope>NUCLEOTIDE SEQUENCE [LARGE SCALE GENOMIC DNA]</scope>
    <source>
        <strain evidence="2">ATCC MYA-826 / Pb01</strain>
    </source>
</reference>
<gene>
    <name evidence="1" type="ORF">PAAG_02959</name>
</gene>